<proteinExistence type="predicted"/>
<dbReference type="PANTHER" id="PTHR10285">
    <property type="entry name" value="URIDINE KINASE"/>
    <property type="match status" value="1"/>
</dbReference>
<gene>
    <name evidence="2" type="ORF">Csp_H39770</name>
</gene>
<dbReference type="InterPro" id="IPR027417">
    <property type="entry name" value="P-loop_NTPase"/>
</dbReference>
<evidence type="ECO:0000259" key="1">
    <source>
        <dbReference type="Pfam" id="PF00485"/>
    </source>
</evidence>
<sequence length="226" mass="25172">MENPNQAANISTPETAPAPAFTLPLEAIARVETLLGRGRRVILGIAAGPGAGKSTLAQALQRHFADRSQYLPMDGFHLANRELARLGLRHCKGAPQTFDSAGFVDLLKRLRHQTPGETIYAPDFDRSLEESIAGSIALEGDKPLLITEGNYLLMEEGPWAEVRALLDEAWYLDLDAVTRHQRLLERHMRFGRSEQAARDWIRDTDEPNAVRIAATRHRADWILSGF</sequence>
<protein>
    <recommendedName>
        <fullName evidence="1">Phosphoribulokinase/uridine kinase domain-containing protein</fullName>
    </recommendedName>
</protein>
<evidence type="ECO:0000313" key="2">
    <source>
        <dbReference type="EMBL" id="CBA26673.1"/>
    </source>
</evidence>
<dbReference type="NCBIfam" id="NF006743">
    <property type="entry name" value="PRK09270.1-2"/>
    <property type="match status" value="1"/>
</dbReference>
<accession>C9Y6Z4</accession>
<organism evidence="2">
    <name type="scientific">Curvibacter symbiont subsp. Hydra magnipapillata</name>
    <dbReference type="NCBI Taxonomy" id="667019"/>
    <lineage>
        <taxon>Bacteria</taxon>
        <taxon>Pseudomonadati</taxon>
        <taxon>Pseudomonadota</taxon>
        <taxon>Betaproteobacteria</taxon>
        <taxon>Burkholderiales</taxon>
        <taxon>Comamonadaceae</taxon>
        <taxon>Curvibacter</taxon>
    </lineage>
</organism>
<reference evidence="2" key="1">
    <citation type="journal article" date="2010" name="Nature">
        <title>The Dynamic genome of Hydra.</title>
        <authorList>
            <person name="Chapman J.A."/>
            <person name="Kirkness E.F."/>
            <person name="Simakov O."/>
            <person name="Hampson S.E."/>
            <person name="Mitros T."/>
            <person name="Weinmaier T."/>
            <person name="Rattei T."/>
            <person name="Balasubramanian P.G."/>
            <person name="Borman J."/>
            <person name="Busam D."/>
            <person name="Disbennett K."/>
            <person name="Pfannkoch C."/>
            <person name="Sumin N."/>
            <person name="Sutton G."/>
            <person name="Viswanathan L."/>
            <person name="Walenz B."/>
            <person name="Goodstein D.M."/>
            <person name="Hellsten U."/>
            <person name="Kawashima T."/>
            <person name="Prochnik S.E."/>
            <person name="Putnam N.H."/>
            <person name="Shu S."/>
            <person name="Blumberg B."/>
            <person name="Dana C.E."/>
            <person name="Gee L."/>
            <person name="Kibler D.F."/>
            <person name="Law L."/>
            <person name="Lindgens D."/>
            <person name="Martinez D.E."/>
            <person name="Peng J."/>
            <person name="Wigge P.A."/>
            <person name="Bertulat B."/>
            <person name="Guder C."/>
            <person name="Nakamura Y."/>
            <person name="Ozbek S."/>
            <person name="Watanabe H."/>
            <person name="Khalturin K."/>
            <person name="Hemmrich G."/>
            <person name="Franke A."/>
            <person name="Augustin R."/>
            <person name="Fraune S."/>
            <person name="Hayakawa E."/>
            <person name="Hayakawa S."/>
            <person name="Hirose M."/>
            <person name="Hwang J."/>
            <person name="Ikeo K."/>
            <person name="Nishimiya-Fujisawa C."/>
            <person name="Ogura A."/>
            <person name="Takahashi T."/>
            <person name="Steinmetz P.R."/>
            <person name="Zhang X."/>
            <person name="Aufschnaiter R."/>
            <person name="Eder M.K."/>
            <person name="Gorny A.K."/>
            <person name="Salvenmoser W."/>
            <person name="Heimberg A.M."/>
            <person name="Wheeler B.M."/>
            <person name="Peterson K.J."/>
            <person name="Boettger A."/>
            <person name="Tischler P."/>
            <person name="Wolf A."/>
            <person name="Gojobori T."/>
            <person name="Remington K.A."/>
            <person name="Strausberg R.L."/>
            <person name="Venter J."/>
            <person name="Technau U."/>
            <person name="Hobmayer B."/>
            <person name="Bosch T.C."/>
            <person name="Holstein T.W."/>
            <person name="Fujisawa T."/>
            <person name="Bode H.R."/>
            <person name="David C.N."/>
            <person name="Rokhsar D.S."/>
            <person name="Steele R.E."/>
        </authorList>
    </citation>
    <scope>NUCLEOTIDE SEQUENCE</scope>
</reference>
<name>C9Y6Z4_CURXX</name>
<dbReference type="Gene3D" id="3.40.50.300">
    <property type="entry name" value="P-loop containing nucleotide triphosphate hydrolases"/>
    <property type="match status" value="2"/>
</dbReference>
<dbReference type="InterPro" id="IPR006083">
    <property type="entry name" value="PRK/URK"/>
</dbReference>
<dbReference type="GO" id="GO:0016301">
    <property type="term" value="F:kinase activity"/>
    <property type="evidence" value="ECO:0007669"/>
    <property type="project" value="InterPro"/>
</dbReference>
<dbReference type="SUPFAM" id="SSF52540">
    <property type="entry name" value="P-loop containing nucleoside triphosphate hydrolases"/>
    <property type="match status" value="1"/>
</dbReference>
<dbReference type="Pfam" id="PF00485">
    <property type="entry name" value="PRK"/>
    <property type="match status" value="1"/>
</dbReference>
<feature type="domain" description="Phosphoribulokinase/uridine kinase" evidence="1">
    <location>
        <begin position="42"/>
        <end position="220"/>
    </location>
</feature>
<dbReference type="AlphaFoldDB" id="C9Y6Z4"/>
<dbReference type="GO" id="GO:0005524">
    <property type="term" value="F:ATP binding"/>
    <property type="evidence" value="ECO:0007669"/>
    <property type="project" value="InterPro"/>
</dbReference>
<dbReference type="EMBL" id="FN543102">
    <property type="protein sequence ID" value="CBA26673.1"/>
    <property type="molecule type" value="Genomic_DNA"/>
</dbReference>